<accession>A0A370GLH6</accession>
<evidence type="ECO:0000313" key="9">
    <source>
        <dbReference type="Proteomes" id="UP000254720"/>
    </source>
</evidence>
<comment type="caution">
    <text evidence="8">The sequence shown here is derived from an EMBL/GenBank/DDBJ whole genome shotgun (WGS) entry which is preliminary data.</text>
</comment>
<feature type="domain" description="ABC3 transporter permease C-terminal" evidence="7">
    <location>
        <begin position="248"/>
        <end position="357"/>
    </location>
</feature>
<dbReference type="AlphaFoldDB" id="A0A370GLH6"/>
<feature type="transmembrane region" description="Helical" evidence="6">
    <location>
        <begin position="693"/>
        <end position="714"/>
    </location>
</feature>
<evidence type="ECO:0000256" key="5">
    <source>
        <dbReference type="ARBA" id="ARBA00023136"/>
    </source>
</evidence>
<proteinExistence type="predicted"/>
<evidence type="ECO:0000256" key="4">
    <source>
        <dbReference type="ARBA" id="ARBA00022989"/>
    </source>
</evidence>
<evidence type="ECO:0000256" key="3">
    <source>
        <dbReference type="ARBA" id="ARBA00022692"/>
    </source>
</evidence>
<name>A0A370GLH6_9COXI</name>
<dbReference type="OrthoDB" id="5292592at2"/>
<keyword evidence="5 6" id="KW-0472">Membrane</keyword>
<evidence type="ECO:0000313" key="8">
    <source>
        <dbReference type="EMBL" id="RDI44521.1"/>
    </source>
</evidence>
<comment type="subcellular location">
    <subcellularLocation>
        <location evidence="1">Cell membrane</location>
        <topology evidence="1">Multi-pass membrane protein</topology>
    </subcellularLocation>
</comment>
<dbReference type="PANTHER" id="PTHR30287:SF1">
    <property type="entry name" value="INNER MEMBRANE PROTEIN"/>
    <property type="match status" value="1"/>
</dbReference>
<feature type="transmembrane region" description="Helical" evidence="6">
    <location>
        <begin position="735"/>
        <end position="763"/>
    </location>
</feature>
<reference evidence="8 9" key="1">
    <citation type="submission" date="2018-07" db="EMBL/GenBank/DDBJ databases">
        <title>Genomic Encyclopedia of Type Strains, Phase IV (KMG-IV): sequencing the most valuable type-strain genomes for metagenomic binning, comparative biology and taxonomic classification.</title>
        <authorList>
            <person name="Goeker M."/>
        </authorList>
    </citation>
    <scope>NUCLEOTIDE SEQUENCE [LARGE SCALE GENOMIC DNA]</scope>
    <source>
        <strain evidence="8 9">DSM 16500</strain>
    </source>
</reference>
<dbReference type="RefSeq" id="WP_114834198.1">
    <property type="nucleotide sequence ID" value="NZ_LR699114.1"/>
</dbReference>
<feature type="domain" description="ABC3 transporter permease C-terminal" evidence="7">
    <location>
        <begin position="698"/>
        <end position="769"/>
    </location>
</feature>
<keyword evidence="2" id="KW-1003">Cell membrane</keyword>
<feature type="transmembrane region" description="Helical" evidence="6">
    <location>
        <begin position="244"/>
        <end position="268"/>
    </location>
</feature>
<keyword evidence="9" id="KW-1185">Reference proteome</keyword>
<dbReference type="GO" id="GO:0005886">
    <property type="term" value="C:plasma membrane"/>
    <property type="evidence" value="ECO:0007669"/>
    <property type="project" value="UniProtKB-SubCell"/>
</dbReference>
<evidence type="ECO:0000256" key="6">
    <source>
        <dbReference type="SAM" id="Phobius"/>
    </source>
</evidence>
<dbReference type="PANTHER" id="PTHR30287">
    <property type="entry name" value="MEMBRANE COMPONENT OF PREDICTED ABC SUPERFAMILY METABOLITE UPTAKE TRANSPORTER"/>
    <property type="match status" value="1"/>
</dbReference>
<organism evidence="8 9">
    <name type="scientific">Aquicella lusitana</name>
    <dbReference type="NCBI Taxonomy" id="254246"/>
    <lineage>
        <taxon>Bacteria</taxon>
        <taxon>Pseudomonadati</taxon>
        <taxon>Pseudomonadota</taxon>
        <taxon>Gammaproteobacteria</taxon>
        <taxon>Legionellales</taxon>
        <taxon>Coxiellaceae</taxon>
        <taxon>Aquicella</taxon>
    </lineage>
</organism>
<feature type="transmembrane region" description="Helical" evidence="6">
    <location>
        <begin position="381"/>
        <end position="399"/>
    </location>
</feature>
<dbReference type="EMBL" id="QQAX01000009">
    <property type="protein sequence ID" value="RDI44521.1"/>
    <property type="molecule type" value="Genomic_DNA"/>
</dbReference>
<dbReference type="InterPro" id="IPR003838">
    <property type="entry name" value="ABC3_permease_C"/>
</dbReference>
<sequence length="773" mass="87851">MLKTFLLAAKTLWRELRRGQWLIIFFALWLAVTAITSLHFYTDRLKKGFYQQSAKILGGDLVVSSPSQIPEVWLQKARELELRTAQVWVYPSMVSAAGHLQLVNVQAVSESYPVLEPAPLQLPRQTAWVEPRLLGLLSIQVNDKVMLGAMRFNVRALLPGDMEMVNTGWVIAPRIMIRLDDVPATRTVLAGSRVDYRLLLAGKQEQIQAFSRWIKPQLKPGQRLMDINSQRFVLQNTMQRAENYLQLVLLFCLLISGVAIALSTRQYLERHYKQVALWRCLGAHENQIILVFVWQLTMLALAAGVTGIAAGYLLQEAIAALFKDFVRFPLPAAGSSPVLMGFVTSLLLLFCYAYPIVSVLPRTSPLYLWRHEITARRRQQHIYMVIAIGFLLLFVYWMMDFSLLALFFLDVLLLSVGFLYVISVLILGLLRRVRRFTEGVVRRGISQMVQHPESVSIQLSAFTLILMSLLVLGMVRNNIIANWQQTLPANTPNYFAFNIAPADIETVQEFFSKRQISIEGIYSMVRGRLIELNGQPIMTAIPENVRHHNALHRELNLSSMLHYPSDNKVIEGKTWSAADRGKALISVEKNLADDLQLKLGDELTFQIGDQRVSARISNFRSLDWGSFHPNFYVIFTPGMLEPFPATYITSFHLQPKQAGMLNQLIRDFPNMTIIDVANALNQLQDLIYKIASAFLYLFAFAVGAAILIFITTLLSSMDERRQTYRLLRILGASQAYIYGSLFVEFFLLAILSVGLAFTFAQIISRLLMRIFFS</sequence>
<dbReference type="InterPro" id="IPR038766">
    <property type="entry name" value="Membrane_comp_ABC_pdt"/>
</dbReference>
<feature type="transmembrane region" description="Helical" evidence="6">
    <location>
        <begin position="288"/>
        <end position="314"/>
    </location>
</feature>
<evidence type="ECO:0000256" key="1">
    <source>
        <dbReference type="ARBA" id="ARBA00004651"/>
    </source>
</evidence>
<feature type="transmembrane region" description="Helical" evidence="6">
    <location>
        <begin position="21"/>
        <end position="41"/>
    </location>
</feature>
<feature type="transmembrane region" description="Helical" evidence="6">
    <location>
        <begin position="334"/>
        <end position="360"/>
    </location>
</feature>
<keyword evidence="4 6" id="KW-1133">Transmembrane helix</keyword>
<evidence type="ECO:0000256" key="2">
    <source>
        <dbReference type="ARBA" id="ARBA00022475"/>
    </source>
</evidence>
<feature type="transmembrane region" description="Helical" evidence="6">
    <location>
        <begin position="405"/>
        <end position="430"/>
    </location>
</feature>
<keyword evidence="3 6" id="KW-0812">Transmembrane</keyword>
<gene>
    <name evidence="8" type="ORF">C8D86_1093</name>
</gene>
<evidence type="ECO:0000259" key="7">
    <source>
        <dbReference type="Pfam" id="PF02687"/>
    </source>
</evidence>
<dbReference type="Pfam" id="PF02687">
    <property type="entry name" value="FtsX"/>
    <property type="match status" value="2"/>
</dbReference>
<protein>
    <submittedName>
        <fullName evidence="8">Putative ABC transport system permease protein</fullName>
    </submittedName>
</protein>
<dbReference type="Proteomes" id="UP000254720">
    <property type="component" value="Unassembled WGS sequence"/>
</dbReference>